<dbReference type="InterPro" id="IPR036640">
    <property type="entry name" value="ABC1_TM_sf"/>
</dbReference>
<keyword evidence="8 10" id="KW-0472">Membrane</keyword>
<evidence type="ECO:0000313" key="13">
    <source>
        <dbReference type="Proteomes" id="UP000030762"/>
    </source>
</evidence>
<proteinExistence type="predicted"/>
<dbReference type="InterPro" id="IPR044746">
    <property type="entry name" value="ABCC_6TM_D1"/>
</dbReference>
<dbReference type="PROSITE" id="PS50929">
    <property type="entry name" value="ABC_TM1F"/>
    <property type="match status" value="1"/>
</dbReference>
<protein>
    <recommendedName>
        <fullName evidence="11">ABC transmembrane type-1 domain-containing protein</fullName>
    </recommendedName>
</protein>
<dbReference type="eggNOG" id="KOG0054">
    <property type="taxonomic scope" value="Eukaryota"/>
</dbReference>
<evidence type="ECO:0000313" key="12">
    <source>
        <dbReference type="EMBL" id="EQC37984.1"/>
    </source>
</evidence>
<keyword evidence="7 10" id="KW-1133">Transmembrane helix</keyword>
<dbReference type="InterPro" id="IPR050173">
    <property type="entry name" value="ABC_transporter_C-like"/>
</dbReference>
<feature type="transmembrane region" description="Helical" evidence="10">
    <location>
        <begin position="353"/>
        <end position="373"/>
    </location>
</feature>
<dbReference type="SUPFAM" id="SSF90123">
    <property type="entry name" value="ABC transporter transmembrane region"/>
    <property type="match status" value="1"/>
</dbReference>
<evidence type="ECO:0000256" key="9">
    <source>
        <dbReference type="SAM" id="MobiDB-lite"/>
    </source>
</evidence>
<feature type="domain" description="ABC transmembrane type-1" evidence="11">
    <location>
        <begin position="101"/>
        <end position="376"/>
    </location>
</feature>
<dbReference type="OrthoDB" id="77998at2759"/>
<comment type="subcellular location">
    <subcellularLocation>
        <location evidence="1">Endomembrane system</location>
        <topology evidence="1">Multi-pass membrane protein</topology>
    </subcellularLocation>
</comment>
<dbReference type="GeneID" id="19945141"/>
<feature type="transmembrane region" description="Helical" evidence="10">
    <location>
        <begin position="321"/>
        <end position="341"/>
    </location>
</feature>
<dbReference type="Proteomes" id="UP000030762">
    <property type="component" value="Unassembled WGS sequence"/>
</dbReference>
<feature type="transmembrane region" description="Helical" evidence="10">
    <location>
        <begin position="99"/>
        <end position="120"/>
    </location>
</feature>
<dbReference type="PANTHER" id="PTHR24223">
    <property type="entry name" value="ATP-BINDING CASSETTE SUB-FAMILY C"/>
    <property type="match status" value="1"/>
</dbReference>
<evidence type="ECO:0000256" key="1">
    <source>
        <dbReference type="ARBA" id="ARBA00004127"/>
    </source>
</evidence>
<dbReference type="Pfam" id="PF00664">
    <property type="entry name" value="ABC_membrane"/>
    <property type="match status" value="1"/>
</dbReference>
<dbReference type="STRING" id="1156394.T0QJ28"/>
<dbReference type="GO" id="GO:0016020">
    <property type="term" value="C:membrane"/>
    <property type="evidence" value="ECO:0007669"/>
    <property type="project" value="InterPro"/>
</dbReference>
<gene>
    <name evidence="12" type="ORF">SDRG_04414</name>
</gene>
<dbReference type="GO" id="GO:0005524">
    <property type="term" value="F:ATP binding"/>
    <property type="evidence" value="ECO:0007669"/>
    <property type="project" value="UniProtKB-KW"/>
</dbReference>
<dbReference type="VEuPathDB" id="FungiDB:SDRG_04414"/>
<feature type="transmembrane region" description="Helical" evidence="10">
    <location>
        <begin position="132"/>
        <end position="153"/>
    </location>
</feature>
<keyword evidence="5" id="KW-0547">Nucleotide-binding</keyword>
<dbReference type="GO" id="GO:0012505">
    <property type="term" value="C:endomembrane system"/>
    <property type="evidence" value="ECO:0007669"/>
    <property type="project" value="UniProtKB-SubCell"/>
</dbReference>
<feature type="transmembrane region" description="Helical" evidence="10">
    <location>
        <begin position="233"/>
        <end position="251"/>
    </location>
</feature>
<feature type="transmembrane region" description="Helical" evidence="10">
    <location>
        <begin position="203"/>
        <end position="227"/>
    </location>
</feature>
<name>T0QJ28_SAPDV</name>
<dbReference type="PANTHER" id="PTHR24223:SF443">
    <property type="entry name" value="MULTIDRUG-RESISTANCE LIKE PROTEIN 1, ISOFORM I"/>
    <property type="match status" value="1"/>
</dbReference>
<sequence>MTERYTTVETPKAGARSANPQESASWTSTLTMSWMNDLMQRGATTPLNDDDTWPLAAKDSASALHDRFDLHWRTEKTMEQPRFQRALLYTFRYQIACDVGLYCVYAGAMLVQPGLIRSILKDLATDANDDDGYALAALLAVVSFLAVTVFDFAQYLSTHTGCNAKSLVIDAVFRKTLTLSGFAKQDMSTGDIVTLASVDADRIYMGFIFGHWILIAPLMLLAVYVMIGVELGALVGLAGGATMLLFVVIGTDSGRKAGEIHRNLLSVQAHRVKLTNEVLQGIRVVKLNAWEDHLEVQLEAVRDQELVLLKAYQVRSTANTVALYIAPVISLAVCLFVYVAVGNELTAPVAFTALAYANVTRLPCTVFATAVMFTSEMVASCERLGAFLTYGDDPRRIQRAVERRSVQLGSAGLGH</sequence>
<dbReference type="Gene3D" id="1.20.1560.10">
    <property type="entry name" value="ABC transporter type 1, transmembrane domain"/>
    <property type="match status" value="1"/>
</dbReference>
<dbReference type="InterPro" id="IPR011527">
    <property type="entry name" value="ABC1_TM_dom"/>
</dbReference>
<keyword evidence="4" id="KW-0677">Repeat</keyword>
<evidence type="ECO:0000259" key="11">
    <source>
        <dbReference type="PROSITE" id="PS50929"/>
    </source>
</evidence>
<keyword evidence="3 10" id="KW-0812">Transmembrane</keyword>
<dbReference type="CDD" id="cd18579">
    <property type="entry name" value="ABC_6TM_ABCC_D1"/>
    <property type="match status" value="1"/>
</dbReference>
<keyword evidence="2" id="KW-0813">Transport</keyword>
<evidence type="ECO:0000256" key="4">
    <source>
        <dbReference type="ARBA" id="ARBA00022737"/>
    </source>
</evidence>
<evidence type="ECO:0000256" key="7">
    <source>
        <dbReference type="ARBA" id="ARBA00022989"/>
    </source>
</evidence>
<dbReference type="EMBL" id="JH767142">
    <property type="protein sequence ID" value="EQC37984.1"/>
    <property type="molecule type" value="Genomic_DNA"/>
</dbReference>
<keyword evidence="6" id="KW-0067">ATP-binding</keyword>
<dbReference type="InParanoid" id="T0QJ28"/>
<evidence type="ECO:0000256" key="10">
    <source>
        <dbReference type="SAM" id="Phobius"/>
    </source>
</evidence>
<reference evidence="12 13" key="1">
    <citation type="submission" date="2012-04" db="EMBL/GenBank/DDBJ databases">
        <title>The Genome Sequence of Saprolegnia declina VS20.</title>
        <authorList>
            <consortium name="The Broad Institute Genome Sequencing Platform"/>
            <person name="Russ C."/>
            <person name="Nusbaum C."/>
            <person name="Tyler B."/>
            <person name="van West P."/>
            <person name="Dieguez-Uribeondo J."/>
            <person name="de Bruijn I."/>
            <person name="Tripathy S."/>
            <person name="Jiang R."/>
            <person name="Young S.K."/>
            <person name="Zeng Q."/>
            <person name="Gargeya S."/>
            <person name="Fitzgerald M."/>
            <person name="Haas B."/>
            <person name="Abouelleil A."/>
            <person name="Alvarado L."/>
            <person name="Arachchi H.M."/>
            <person name="Berlin A."/>
            <person name="Chapman S.B."/>
            <person name="Goldberg J."/>
            <person name="Griggs A."/>
            <person name="Gujja S."/>
            <person name="Hansen M."/>
            <person name="Howarth C."/>
            <person name="Imamovic A."/>
            <person name="Larimer J."/>
            <person name="McCowen C."/>
            <person name="Montmayeur A."/>
            <person name="Murphy C."/>
            <person name="Neiman D."/>
            <person name="Pearson M."/>
            <person name="Priest M."/>
            <person name="Roberts A."/>
            <person name="Saif S."/>
            <person name="Shea T."/>
            <person name="Sisk P."/>
            <person name="Sykes S."/>
            <person name="Wortman J."/>
            <person name="Nusbaum C."/>
            <person name="Birren B."/>
        </authorList>
    </citation>
    <scope>NUCLEOTIDE SEQUENCE [LARGE SCALE GENOMIC DNA]</scope>
    <source>
        <strain evidence="12 13">VS20</strain>
    </source>
</reference>
<evidence type="ECO:0000256" key="3">
    <source>
        <dbReference type="ARBA" id="ARBA00022692"/>
    </source>
</evidence>
<keyword evidence="13" id="KW-1185">Reference proteome</keyword>
<accession>T0QJ28</accession>
<evidence type="ECO:0000256" key="6">
    <source>
        <dbReference type="ARBA" id="ARBA00022840"/>
    </source>
</evidence>
<evidence type="ECO:0000256" key="8">
    <source>
        <dbReference type="ARBA" id="ARBA00023136"/>
    </source>
</evidence>
<dbReference type="GO" id="GO:0140359">
    <property type="term" value="F:ABC-type transporter activity"/>
    <property type="evidence" value="ECO:0007669"/>
    <property type="project" value="InterPro"/>
</dbReference>
<feature type="region of interest" description="Disordered" evidence="9">
    <location>
        <begin position="1"/>
        <end position="24"/>
    </location>
</feature>
<organism evidence="12 13">
    <name type="scientific">Saprolegnia diclina (strain VS20)</name>
    <dbReference type="NCBI Taxonomy" id="1156394"/>
    <lineage>
        <taxon>Eukaryota</taxon>
        <taxon>Sar</taxon>
        <taxon>Stramenopiles</taxon>
        <taxon>Oomycota</taxon>
        <taxon>Saprolegniomycetes</taxon>
        <taxon>Saprolegniales</taxon>
        <taxon>Saprolegniaceae</taxon>
        <taxon>Saprolegnia</taxon>
    </lineage>
</organism>
<dbReference type="RefSeq" id="XP_008608311.1">
    <property type="nucleotide sequence ID" value="XM_008610089.1"/>
</dbReference>
<dbReference type="OMA" id="MVASCER"/>
<evidence type="ECO:0000256" key="5">
    <source>
        <dbReference type="ARBA" id="ARBA00022741"/>
    </source>
</evidence>
<evidence type="ECO:0000256" key="2">
    <source>
        <dbReference type="ARBA" id="ARBA00022448"/>
    </source>
</evidence>
<dbReference type="AlphaFoldDB" id="T0QJ28"/>